<evidence type="ECO:0000256" key="8">
    <source>
        <dbReference type="ARBA" id="ARBA00023204"/>
    </source>
</evidence>
<feature type="binding site" evidence="10">
    <location>
        <position position="133"/>
    </location>
    <ligand>
        <name>Mg(2+)</name>
        <dbReference type="ChEBI" id="CHEBI:18420"/>
        <label>1</label>
    </ligand>
</feature>
<keyword evidence="7 10" id="KW-0460">Magnesium</keyword>
<dbReference type="GO" id="GO:0005634">
    <property type="term" value="C:nucleus"/>
    <property type="evidence" value="ECO:0007669"/>
    <property type="project" value="TreeGrafter"/>
</dbReference>
<evidence type="ECO:0000256" key="10">
    <source>
        <dbReference type="PIRSR" id="PIRSR604808-2"/>
    </source>
</evidence>
<comment type="cofactor">
    <cofactor evidence="10">
        <name>Mg(2+)</name>
        <dbReference type="ChEBI" id="CHEBI:18420"/>
    </cofactor>
    <cofactor evidence="10">
        <name>Mn(2+)</name>
        <dbReference type="ChEBI" id="CHEBI:29035"/>
    </cofactor>
    <text evidence="10">Probably binds two magnesium or manganese ions per subunit.</text>
</comment>
<dbReference type="GO" id="GO:0006284">
    <property type="term" value="P:base-excision repair"/>
    <property type="evidence" value="ECO:0007669"/>
    <property type="project" value="TreeGrafter"/>
</dbReference>
<name>A0A3B1JYF2_ASTMX</name>
<dbReference type="AlphaFoldDB" id="A0A3B1JYF2"/>
<feature type="site" description="Transition state stabilizer" evidence="11">
    <location>
        <position position="133"/>
    </location>
</feature>
<comment type="catalytic activity">
    <reaction evidence="1">
        <text>Exonucleolytic cleavage in the 3'- to 5'-direction to yield nucleoside 5'-phosphates.</text>
        <dbReference type="EC" id="3.1.11.2"/>
    </reaction>
</comment>
<evidence type="ECO:0000313" key="14">
    <source>
        <dbReference type="Proteomes" id="UP000018467"/>
    </source>
</evidence>
<reference evidence="14" key="2">
    <citation type="journal article" date="2014" name="Nat. Commun.">
        <title>The cavefish genome reveals candidate genes for eye loss.</title>
        <authorList>
            <person name="McGaugh S.E."/>
            <person name="Gross J.B."/>
            <person name="Aken B."/>
            <person name="Blin M."/>
            <person name="Borowsky R."/>
            <person name="Chalopin D."/>
            <person name="Hinaux H."/>
            <person name="Jeffery W.R."/>
            <person name="Keene A."/>
            <person name="Ma L."/>
            <person name="Minx P."/>
            <person name="Murphy D."/>
            <person name="O'Quin K.E."/>
            <person name="Retaux S."/>
            <person name="Rohner N."/>
            <person name="Searle S.M."/>
            <person name="Stahl B.A."/>
            <person name="Tabin C."/>
            <person name="Volff J.N."/>
            <person name="Yoshizawa M."/>
            <person name="Warren W.C."/>
        </authorList>
    </citation>
    <scope>NUCLEOTIDE SEQUENCE [LARGE SCALE GENOMIC DNA]</scope>
    <source>
        <strain evidence="14">female</strain>
    </source>
</reference>
<feature type="site" description="Interaction with DNA substrate" evidence="11">
    <location>
        <position position="214"/>
    </location>
</feature>
<evidence type="ECO:0000259" key="12">
    <source>
        <dbReference type="Pfam" id="PF03372"/>
    </source>
</evidence>
<feature type="active site" description="Proton acceptor" evidence="9">
    <location>
        <position position="214"/>
    </location>
</feature>
<dbReference type="Pfam" id="PF03372">
    <property type="entry name" value="Exo_endo_phos"/>
    <property type="match status" value="1"/>
</dbReference>
<keyword evidence="6" id="KW-0378">Hydrolase</keyword>
<dbReference type="GO" id="GO:0046872">
    <property type="term" value="F:metal ion binding"/>
    <property type="evidence" value="ECO:0007669"/>
    <property type="project" value="UniProtKB-KW"/>
</dbReference>
<reference evidence="13" key="4">
    <citation type="submission" date="2025-09" db="UniProtKB">
        <authorList>
            <consortium name="Ensembl"/>
        </authorList>
    </citation>
    <scope>IDENTIFICATION</scope>
</reference>
<dbReference type="Gene3D" id="3.60.10.10">
    <property type="entry name" value="Endonuclease/exonuclease/phosphatase"/>
    <property type="match status" value="1"/>
</dbReference>
<dbReference type="InParanoid" id="A0A3B1JYF2"/>
<evidence type="ECO:0000313" key="13">
    <source>
        <dbReference type="Ensembl" id="ENSAMXP00000047452.1"/>
    </source>
</evidence>
<evidence type="ECO:0000256" key="5">
    <source>
        <dbReference type="ARBA" id="ARBA00022763"/>
    </source>
</evidence>
<organism evidence="13 14">
    <name type="scientific">Astyanax mexicanus</name>
    <name type="common">Blind cave fish</name>
    <name type="synonym">Astyanax fasciatus mexicanus</name>
    <dbReference type="NCBI Taxonomy" id="7994"/>
    <lineage>
        <taxon>Eukaryota</taxon>
        <taxon>Metazoa</taxon>
        <taxon>Chordata</taxon>
        <taxon>Craniata</taxon>
        <taxon>Vertebrata</taxon>
        <taxon>Euteleostomi</taxon>
        <taxon>Actinopterygii</taxon>
        <taxon>Neopterygii</taxon>
        <taxon>Teleostei</taxon>
        <taxon>Ostariophysi</taxon>
        <taxon>Characiformes</taxon>
        <taxon>Characoidei</taxon>
        <taxon>Acestrorhamphidae</taxon>
        <taxon>Acestrorhamphinae</taxon>
        <taxon>Astyanax</taxon>
    </lineage>
</organism>
<evidence type="ECO:0000256" key="4">
    <source>
        <dbReference type="ARBA" id="ARBA00022723"/>
    </source>
</evidence>
<proteinExistence type="inferred from homology"/>
<sequence length="314" mass="36544">MPSHNLAVASCNVRGIQSKNLDILCLQETRLLNNNGICDVKKIWGNSTSLFSVGEDRADGIAILFYTSDVKIIKVCELIPGRLMYADIFMFGSKIRIINLYTAQDRTKKTKLSNKLKNLLYVGYHIIVCGDFNTITDNIDSSSSKPNKITRVGHILKIIMSENKLNDSFRILYPNKIDYTRFDTSCNSRIDRIYTSEKVTVLSYITKLLIESDHLTVITHIKINESEQCKHFWKMNTKILNIVKNNIYYIEQINRMKSILSEKEIMWLIICITKYKLWITRCRMTIDQVYVSSDNVFKQIICELRRRRTLDIKN</sequence>
<dbReference type="InterPro" id="IPR004808">
    <property type="entry name" value="AP_endonuc_1"/>
</dbReference>
<feature type="active site" description="Proton donor/acceptor" evidence="9">
    <location>
        <position position="131"/>
    </location>
</feature>
<feature type="domain" description="Endonuclease/exonuclease/phosphatase" evidence="12">
    <location>
        <begin position="12"/>
        <end position="214"/>
    </location>
</feature>
<dbReference type="InterPro" id="IPR005135">
    <property type="entry name" value="Endo/exonuclease/phosphatase"/>
</dbReference>
<dbReference type="EC" id="3.1.11.2" evidence="3"/>
<keyword evidence="5" id="KW-0227">DNA damage</keyword>
<evidence type="ECO:0000256" key="7">
    <source>
        <dbReference type="ARBA" id="ARBA00022842"/>
    </source>
</evidence>
<evidence type="ECO:0000256" key="6">
    <source>
        <dbReference type="ARBA" id="ARBA00022801"/>
    </source>
</evidence>
<evidence type="ECO:0000256" key="2">
    <source>
        <dbReference type="ARBA" id="ARBA00007092"/>
    </source>
</evidence>
<dbReference type="PANTHER" id="PTHR22748">
    <property type="entry name" value="AP ENDONUCLEASE"/>
    <property type="match status" value="1"/>
</dbReference>
<dbReference type="Ensembl" id="ENSAMXT00000051926.1">
    <property type="protein sequence ID" value="ENSAMXP00000047452.1"/>
    <property type="gene ID" value="ENSAMXG00000034661.1"/>
</dbReference>
<feature type="binding site" evidence="10">
    <location>
        <position position="131"/>
    </location>
    <ligand>
        <name>Mg(2+)</name>
        <dbReference type="ChEBI" id="CHEBI:18420"/>
        <label>1</label>
    </ligand>
</feature>
<feature type="site" description="Important for catalytic activity" evidence="11">
    <location>
        <position position="191"/>
    </location>
</feature>
<evidence type="ECO:0000256" key="3">
    <source>
        <dbReference type="ARBA" id="ARBA00012115"/>
    </source>
</evidence>
<evidence type="ECO:0000256" key="9">
    <source>
        <dbReference type="PIRSR" id="PIRSR604808-1"/>
    </source>
</evidence>
<accession>A0A3B1JYF2</accession>
<keyword evidence="8" id="KW-0234">DNA repair</keyword>
<dbReference type="CDD" id="cd09076">
    <property type="entry name" value="L1-EN"/>
    <property type="match status" value="1"/>
</dbReference>
<feature type="binding site" evidence="10">
    <location>
        <position position="28"/>
    </location>
    <ligand>
        <name>Mg(2+)</name>
        <dbReference type="ChEBI" id="CHEBI:18420"/>
        <label>1</label>
    </ligand>
</feature>
<dbReference type="Proteomes" id="UP000018467">
    <property type="component" value="Unassembled WGS sequence"/>
</dbReference>
<dbReference type="PANTHER" id="PTHR22748:SF23">
    <property type="entry name" value="EXODEOXYRIBONUCLEASE III"/>
    <property type="match status" value="1"/>
</dbReference>
<keyword evidence="10" id="KW-0464">Manganese</keyword>
<dbReference type="GeneTree" id="ENSGT00990000203914"/>
<evidence type="ECO:0000256" key="11">
    <source>
        <dbReference type="PIRSR" id="PIRSR604808-3"/>
    </source>
</evidence>
<keyword evidence="14" id="KW-1185">Reference proteome</keyword>
<keyword evidence="4 10" id="KW-0479">Metal-binding</keyword>
<dbReference type="InterPro" id="IPR036691">
    <property type="entry name" value="Endo/exonu/phosph_ase_sf"/>
</dbReference>
<dbReference type="SUPFAM" id="SSF56219">
    <property type="entry name" value="DNase I-like"/>
    <property type="match status" value="1"/>
</dbReference>
<dbReference type="GO" id="GO:0008311">
    <property type="term" value="F:double-stranded DNA 3'-5' DNA exonuclease activity"/>
    <property type="evidence" value="ECO:0007669"/>
    <property type="project" value="UniProtKB-EC"/>
</dbReference>
<reference evidence="14" key="1">
    <citation type="submission" date="2013-03" db="EMBL/GenBank/DDBJ databases">
        <authorList>
            <person name="Jeffery W."/>
            <person name="Warren W."/>
            <person name="Wilson R.K."/>
        </authorList>
    </citation>
    <scope>NUCLEOTIDE SEQUENCE</scope>
    <source>
        <strain evidence="14">female</strain>
    </source>
</reference>
<comment type="similarity">
    <text evidence="2">Belongs to the DNA repair enzymes AP/ExoA family.</text>
</comment>
<evidence type="ECO:0000256" key="1">
    <source>
        <dbReference type="ARBA" id="ARBA00000493"/>
    </source>
</evidence>
<reference evidence="13" key="3">
    <citation type="submission" date="2025-08" db="UniProtKB">
        <authorList>
            <consortium name="Ensembl"/>
        </authorList>
    </citation>
    <scope>IDENTIFICATION</scope>
</reference>
<feature type="active site" evidence="9">
    <location>
        <position position="101"/>
    </location>
</feature>
<protein>
    <recommendedName>
        <fullName evidence="3">exodeoxyribonuclease III</fullName>
        <ecNumber evidence="3">3.1.11.2</ecNumber>
    </recommendedName>
</protein>
<feature type="binding site" evidence="10">
    <location>
        <position position="214"/>
    </location>
    <ligand>
        <name>Mg(2+)</name>
        <dbReference type="ChEBI" id="CHEBI:18420"/>
        <label>1</label>
    </ligand>
</feature>
<dbReference type="GO" id="GO:0008081">
    <property type="term" value="F:phosphoric diester hydrolase activity"/>
    <property type="evidence" value="ECO:0007669"/>
    <property type="project" value="TreeGrafter"/>
</dbReference>
<feature type="binding site" evidence="10">
    <location>
        <position position="213"/>
    </location>
    <ligand>
        <name>Mg(2+)</name>
        <dbReference type="ChEBI" id="CHEBI:18420"/>
        <label>1</label>
    </ligand>
</feature>
<dbReference type="GO" id="GO:0003906">
    <property type="term" value="F:DNA-(apurinic or apyrimidinic site) endonuclease activity"/>
    <property type="evidence" value="ECO:0007669"/>
    <property type="project" value="TreeGrafter"/>
</dbReference>